<protein>
    <submittedName>
        <fullName evidence="1">Uncharacterized protein</fullName>
    </submittedName>
</protein>
<evidence type="ECO:0000313" key="2">
    <source>
        <dbReference type="Proteomes" id="UP001205486"/>
    </source>
</evidence>
<name>A0ACC6AE93_NITWI</name>
<comment type="caution">
    <text evidence="1">The sequence shown here is derived from an EMBL/GenBank/DDBJ whole genome shotgun (WGS) entry which is preliminary data.</text>
</comment>
<dbReference type="EMBL" id="JALJZS010000001">
    <property type="protein sequence ID" value="MCP1997931.1"/>
    <property type="molecule type" value="Genomic_DNA"/>
</dbReference>
<accession>A0ACC6AE93</accession>
<reference evidence="1" key="1">
    <citation type="submission" date="2022-03" db="EMBL/GenBank/DDBJ databases">
        <title>Interactions between chemoautotrophic and heterotrophic bacteria.</title>
        <authorList>
            <person name="Santoro A."/>
        </authorList>
    </citation>
    <scope>NUCLEOTIDE SEQUENCE</scope>
    <source>
        <strain evidence="1">Nb-106</strain>
    </source>
</reference>
<gene>
    <name evidence="1" type="ORF">J2S34_000353</name>
</gene>
<sequence length="56" mass="5901">MPELSAEAKAQWRSMSPADLPQVSAIAASTRLRSTSGYSNASAFMVQPLQSLSASD</sequence>
<organism evidence="1 2">
    <name type="scientific">Nitrobacter winogradskyi</name>
    <name type="common">Nitrobacter agilis</name>
    <dbReference type="NCBI Taxonomy" id="913"/>
    <lineage>
        <taxon>Bacteria</taxon>
        <taxon>Pseudomonadati</taxon>
        <taxon>Pseudomonadota</taxon>
        <taxon>Alphaproteobacteria</taxon>
        <taxon>Hyphomicrobiales</taxon>
        <taxon>Nitrobacteraceae</taxon>
        <taxon>Nitrobacter</taxon>
    </lineage>
</organism>
<evidence type="ECO:0000313" key="1">
    <source>
        <dbReference type="EMBL" id="MCP1997931.1"/>
    </source>
</evidence>
<keyword evidence="2" id="KW-1185">Reference proteome</keyword>
<dbReference type="Proteomes" id="UP001205486">
    <property type="component" value="Unassembled WGS sequence"/>
</dbReference>
<proteinExistence type="predicted"/>